<dbReference type="Proteomes" id="UP000521872">
    <property type="component" value="Unassembled WGS sequence"/>
</dbReference>
<proteinExistence type="predicted"/>
<evidence type="ECO:0000313" key="3">
    <source>
        <dbReference type="EMBL" id="KAF4611426.1"/>
    </source>
</evidence>
<evidence type="ECO:0000259" key="2">
    <source>
        <dbReference type="Pfam" id="PF24883"/>
    </source>
</evidence>
<protein>
    <recommendedName>
        <fullName evidence="2">Nephrocystin 3-like N-terminal domain-containing protein</fullName>
    </recommendedName>
</protein>
<dbReference type="Gene3D" id="3.40.50.300">
    <property type="entry name" value="P-loop containing nucleotide triphosphate hydrolases"/>
    <property type="match status" value="1"/>
</dbReference>
<dbReference type="EMBL" id="JAACJL010000057">
    <property type="protein sequence ID" value="KAF4611426.1"/>
    <property type="molecule type" value="Genomic_DNA"/>
</dbReference>
<keyword evidence="1" id="KW-0677">Repeat</keyword>
<evidence type="ECO:0000313" key="4">
    <source>
        <dbReference type="Proteomes" id="UP000521872"/>
    </source>
</evidence>
<keyword evidence="4" id="KW-1185">Reference proteome</keyword>
<dbReference type="Pfam" id="PF24883">
    <property type="entry name" value="NPHP3_N"/>
    <property type="match status" value="1"/>
</dbReference>
<organism evidence="3 4">
    <name type="scientific">Agrocybe pediades</name>
    <dbReference type="NCBI Taxonomy" id="84607"/>
    <lineage>
        <taxon>Eukaryota</taxon>
        <taxon>Fungi</taxon>
        <taxon>Dikarya</taxon>
        <taxon>Basidiomycota</taxon>
        <taxon>Agaricomycotina</taxon>
        <taxon>Agaricomycetes</taxon>
        <taxon>Agaricomycetidae</taxon>
        <taxon>Agaricales</taxon>
        <taxon>Agaricineae</taxon>
        <taxon>Strophariaceae</taxon>
        <taxon>Agrocybe</taxon>
    </lineage>
</organism>
<dbReference type="PANTHER" id="PTHR10039:SF17">
    <property type="entry name" value="FUNGAL STAND N-TERMINAL GOODBYE DOMAIN-CONTAINING PROTEIN-RELATED"/>
    <property type="match status" value="1"/>
</dbReference>
<name>A0A8H4VI55_9AGAR</name>
<sequence length="874" mass="99815">MSQAGTQIPPLINLNHSILSGGTFTQQIDQRQYTTVRNGELSGYERLLDNVAPAALHDSGHVVDPPKCHPDTRVTIIQTVIDWASGATLDEEVNQKSILWLKGGAGAGKSAIARSVAERCSKEGLLLGTFFFGAADTTRNHVGSLVATLAYQVGRILPELREMVASLIEDDPLVFSRSISTQFTTLLVRPLSIIFANHSGSTQIPRLVIIDGLDECRANVDSQRDLLFTLQGVITSTTLIRFLVCSRPESHLSSAFSSPRMANIHYKIFLDDDYSAKKDIQLYLEDKFREIKEGHIFKHTLPATWPSPEMITHLVNKSSGQFIYASTVIKYVESPRHRPHQRLDAVFNLRPAFKDLPFTALDALYRHIFSKAEDLPIVLDILAFPTLYGPFHRQAIEVMLHLEEGDVEVMLADLCSVVNPYFIMYGPPGIGVGFVHKSLTDFLSDPQRAGDLYRDLSAVRLRHIARSIEFFSSEPPHWSDIPYAVVLPLTLLRMDSNFSTASRADYFSFDILQAAQQFPIFEFAKGPLLTKLTCRSEKSKRGVDLQFLRYYLSYLNSIKEVCESAMLVYMEQMRQYCECVLFALENHFSNDWEAHFIYSYYHLQFLTRPDCPASSGRSSSIINLTCCGMDIGTFGTAVIFMAGEESSLPFSRNLINIRNSLSYFREISQISYDLTKGLKQEAIFSKSACFCLAFLCNEKSTSQDARRISRIMKIDERQRRVGHPWRWRRMRVLRRSIGDHGRAIVLTCARKRWPLVRRRYAFTILRKAHFGEALWSVVAGRRAEDILHGIFTIREYFSGKFRDRIKPEQRWPLYIILMDLIPHILPLSGRYEPLVTMCREKCFASISQFWPKESRRARQAIETYLQRMDSEDYE</sequence>
<dbReference type="InterPro" id="IPR027417">
    <property type="entry name" value="P-loop_NTPase"/>
</dbReference>
<dbReference type="InterPro" id="IPR056884">
    <property type="entry name" value="NPHP3-like_N"/>
</dbReference>
<evidence type="ECO:0000256" key="1">
    <source>
        <dbReference type="ARBA" id="ARBA00022737"/>
    </source>
</evidence>
<dbReference type="AlphaFoldDB" id="A0A8H4VI55"/>
<feature type="domain" description="Nephrocystin 3-like N-terminal" evidence="2">
    <location>
        <begin position="94"/>
        <end position="247"/>
    </location>
</feature>
<accession>A0A8H4VI55</accession>
<dbReference type="SUPFAM" id="SSF52540">
    <property type="entry name" value="P-loop containing nucleoside triphosphate hydrolases"/>
    <property type="match status" value="1"/>
</dbReference>
<comment type="caution">
    <text evidence="3">The sequence shown here is derived from an EMBL/GenBank/DDBJ whole genome shotgun (WGS) entry which is preliminary data.</text>
</comment>
<dbReference type="PANTHER" id="PTHR10039">
    <property type="entry name" value="AMELOGENIN"/>
    <property type="match status" value="1"/>
</dbReference>
<gene>
    <name evidence="3" type="ORF">D9613_004435</name>
</gene>
<reference evidence="3 4" key="1">
    <citation type="submission" date="2019-12" db="EMBL/GenBank/DDBJ databases">
        <authorList>
            <person name="Floudas D."/>
            <person name="Bentzer J."/>
            <person name="Ahren D."/>
            <person name="Johansson T."/>
            <person name="Persson P."/>
            <person name="Tunlid A."/>
        </authorList>
    </citation>
    <scope>NUCLEOTIDE SEQUENCE [LARGE SCALE GENOMIC DNA]</scope>
    <source>
        <strain evidence="3 4">CBS 102.39</strain>
    </source>
</reference>